<dbReference type="EMBL" id="VIFM01000061">
    <property type="protein sequence ID" value="TQF14692.1"/>
    <property type="molecule type" value="Genomic_DNA"/>
</dbReference>
<dbReference type="AlphaFoldDB" id="A0A540X0D5"/>
<organism evidence="1 2">
    <name type="scientific">Myxococcus llanfairpwllgwyngyllgogerychwyrndrobwllllantysiliogogogochensis</name>
    <dbReference type="NCBI Taxonomy" id="2590453"/>
    <lineage>
        <taxon>Bacteria</taxon>
        <taxon>Pseudomonadati</taxon>
        <taxon>Myxococcota</taxon>
        <taxon>Myxococcia</taxon>
        <taxon>Myxococcales</taxon>
        <taxon>Cystobacterineae</taxon>
        <taxon>Myxococcaceae</taxon>
        <taxon>Myxococcus</taxon>
    </lineage>
</organism>
<sequence length="124" mass="13841">MIALKQASIDKLTAALDLPANGQEQDWEIELADPSRVDEFLTAYRSLPLSPDDKVALMALILASVDRRLDSGIGVPTEWTQIVELLRADRDLHRASLEYWTCEGDDDPDSWFQLTPLVRSVSTG</sequence>
<gene>
    <name evidence="1" type="ORF">FJV41_17340</name>
</gene>
<evidence type="ECO:0000313" key="2">
    <source>
        <dbReference type="Proteomes" id="UP000315369"/>
    </source>
</evidence>
<keyword evidence="2" id="KW-1185">Reference proteome</keyword>
<accession>A0A540X0D5</accession>
<dbReference type="OrthoDB" id="4569046at2"/>
<name>A0A540X0D5_9BACT</name>
<dbReference type="Proteomes" id="UP000315369">
    <property type="component" value="Unassembled WGS sequence"/>
</dbReference>
<protein>
    <submittedName>
        <fullName evidence="1">Uncharacterized protein</fullName>
    </submittedName>
</protein>
<evidence type="ECO:0000313" key="1">
    <source>
        <dbReference type="EMBL" id="TQF14692.1"/>
    </source>
</evidence>
<comment type="caution">
    <text evidence="1">The sequence shown here is derived from an EMBL/GenBank/DDBJ whole genome shotgun (WGS) entry which is preliminary data.</text>
</comment>
<proteinExistence type="predicted"/>
<reference evidence="1 2" key="1">
    <citation type="submission" date="2019-06" db="EMBL/GenBank/DDBJ databases">
        <authorList>
            <person name="Livingstone P."/>
            <person name="Whitworth D."/>
        </authorList>
    </citation>
    <scope>NUCLEOTIDE SEQUENCE [LARGE SCALE GENOMIC DNA]</scope>
    <source>
        <strain evidence="1 2">AM401</strain>
    </source>
</reference>